<proteinExistence type="predicted"/>
<evidence type="ECO:0008006" key="4">
    <source>
        <dbReference type="Google" id="ProtNLM"/>
    </source>
</evidence>
<evidence type="ECO:0000313" key="3">
    <source>
        <dbReference type="Proteomes" id="UP000601361"/>
    </source>
</evidence>
<reference evidence="3" key="1">
    <citation type="journal article" date="2019" name="Int. J. Syst. Evol. Microbiol.">
        <title>The Global Catalogue of Microorganisms (GCM) 10K type strain sequencing project: providing services to taxonomists for standard genome sequencing and annotation.</title>
        <authorList>
            <consortium name="The Broad Institute Genomics Platform"/>
            <consortium name="The Broad Institute Genome Sequencing Center for Infectious Disease"/>
            <person name="Wu L."/>
            <person name="Ma J."/>
        </authorList>
    </citation>
    <scope>NUCLEOTIDE SEQUENCE [LARGE SCALE GENOMIC DNA]</scope>
    <source>
        <strain evidence="3">CGMCC 1.12990</strain>
    </source>
</reference>
<feature type="chain" id="PRO_5045590453" description="Outer membrane protein beta-barrel domain-containing protein" evidence="1">
    <location>
        <begin position="20"/>
        <end position="173"/>
    </location>
</feature>
<feature type="signal peptide" evidence="1">
    <location>
        <begin position="1"/>
        <end position="19"/>
    </location>
</feature>
<sequence length="173" mass="18867">MKHLLLLLAAGFCPFYAQAQAPAPPAPYRVALGALGSYRTAGLLAEARLTPRFGLKLAGVRTSDGTVPQEYSNAGIGQIVYYLPSRLAWLEPTVGFGSLYTGYHWNQHGQRGTVRDLNVSGSFGANVRFHEQLRTGIQLFVANGFQATYADNTMRISGRRLLVLPTLTLEVLL</sequence>
<evidence type="ECO:0000313" key="2">
    <source>
        <dbReference type="EMBL" id="GGG32632.1"/>
    </source>
</evidence>
<gene>
    <name evidence="2" type="ORF">GCM10011378_06290</name>
</gene>
<dbReference type="Proteomes" id="UP000601361">
    <property type="component" value="Unassembled WGS sequence"/>
</dbReference>
<keyword evidence="3" id="KW-1185">Reference proteome</keyword>
<name>A0ABQ1WJJ7_9BACT</name>
<dbReference type="EMBL" id="BMGS01000002">
    <property type="protein sequence ID" value="GGG32632.1"/>
    <property type="molecule type" value="Genomic_DNA"/>
</dbReference>
<comment type="caution">
    <text evidence="2">The sequence shown here is derived from an EMBL/GenBank/DDBJ whole genome shotgun (WGS) entry which is preliminary data.</text>
</comment>
<protein>
    <recommendedName>
        <fullName evidence="4">Outer membrane protein beta-barrel domain-containing protein</fullName>
    </recommendedName>
</protein>
<accession>A0ABQ1WJJ7</accession>
<evidence type="ECO:0000256" key="1">
    <source>
        <dbReference type="SAM" id="SignalP"/>
    </source>
</evidence>
<keyword evidence="1" id="KW-0732">Signal</keyword>
<dbReference type="RefSeq" id="WP_188556376.1">
    <property type="nucleotide sequence ID" value="NZ_BMGS01000002.1"/>
</dbReference>
<organism evidence="2 3">
    <name type="scientific">Hymenobacter glacieicola</name>
    <dbReference type="NCBI Taxonomy" id="1562124"/>
    <lineage>
        <taxon>Bacteria</taxon>
        <taxon>Pseudomonadati</taxon>
        <taxon>Bacteroidota</taxon>
        <taxon>Cytophagia</taxon>
        <taxon>Cytophagales</taxon>
        <taxon>Hymenobacteraceae</taxon>
        <taxon>Hymenobacter</taxon>
    </lineage>
</organism>